<comment type="caution">
    <text evidence="6">The sequence shown here is derived from an EMBL/GenBank/DDBJ whole genome shotgun (WGS) entry which is preliminary data.</text>
</comment>
<dbReference type="InterPro" id="IPR018490">
    <property type="entry name" value="cNMP-bd_dom_sf"/>
</dbReference>
<feature type="domain" description="HTH crp-type" evidence="5">
    <location>
        <begin position="154"/>
        <end position="221"/>
    </location>
</feature>
<dbReference type="EMBL" id="AWEZ01000043">
    <property type="protein sequence ID" value="ERL08661.1"/>
    <property type="molecule type" value="Genomic_DNA"/>
</dbReference>
<evidence type="ECO:0000259" key="4">
    <source>
        <dbReference type="PROSITE" id="PS50042"/>
    </source>
</evidence>
<dbReference type="PROSITE" id="PS50042">
    <property type="entry name" value="CNMP_BINDING_3"/>
    <property type="match status" value="1"/>
</dbReference>
<name>U2V7Q5_9ACTN</name>
<dbReference type="InterPro" id="IPR000595">
    <property type="entry name" value="cNMP-bd_dom"/>
</dbReference>
<dbReference type="GO" id="GO:0003677">
    <property type="term" value="F:DNA binding"/>
    <property type="evidence" value="ECO:0007669"/>
    <property type="project" value="UniProtKB-KW"/>
</dbReference>
<dbReference type="CDD" id="cd00038">
    <property type="entry name" value="CAP_ED"/>
    <property type="match status" value="1"/>
</dbReference>
<accession>U2V7Q5</accession>
<dbReference type="Gene3D" id="1.10.10.10">
    <property type="entry name" value="Winged helix-like DNA-binding domain superfamily/Winged helix DNA-binding domain"/>
    <property type="match status" value="1"/>
</dbReference>
<dbReference type="InterPro" id="IPR012318">
    <property type="entry name" value="HTH_CRP"/>
</dbReference>
<proteinExistence type="predicted"/>
<dbReference type="PANTHER" id="PTHR24567">
    <property type="entry name" value="CRP FAMILY TRANSCRIPTIONAL REGULATORY PROTEIN"/>
    <property type="match status" value="1"/>
</dbReference>
<dbReference type="AlphaFoldDB" id="U2V7Q5"/>
<keyword evidence="7" id="KW-1185">Reference proteome</keyword>
<dbReference type="Pfam" id="PF00027">
    <property type="entry name" value="cNMP_binding"/>
    <property type="match status" value="1"/>
</dbReference>
<dbReference type="GO" id="GO:0005829">
    <property type="term" value="C:cytosol"/>
    <property type="evidence" value="ECO:0007669"/>
    <property type="project" value="TreeGrafter"/>
</dbReference>
<dbReference type="SMART" id="SM00419">
    <property type="entry name" value="HTH_CRP"/>
    <property type="match status" value="1"/>
</dbReference>
<dbReference type="InterPro" id="IPR036390">
    <property type="entry name" value="WH_DNA-bd_sf"/>
</dbReference>
<evidence type="ECO:0000313" key="6">
    <source>
        <dbReference type="EMBL" id="ERL08661.1"/>
    </source>
</evidence>
<keyword evidence="2" id="KW-0238">DNA-binding</keyword>
<dbReference type="PROSITE" id="PS51063">
    <property type="entry name" value="HTH_CRP_2"/>
    <property type="match status" value="1"/>
</dbReference>
<dbReference type="RefSeq" id="WP_021725801.1">
    <property type="nucleotide sequence ID" value="NZ_AWEZ01000043.1"/>
</dbReference>
<evidence type="ECO:0000256" key="3">
    <source>
        <dbReference type="ARBA" id="ARBA00023163"/>
    </source>
</evidence>
<dbReference type="eggNOG" id="COG0664">
    <property type="taxonomic scope" value="Bacteria"/>
</dbReference>
<feature type="domain" description="Cyclic nucleotide-binding" evidence="4">
    <location>
        <begin position="20"/>
        <end position="123"/>
    </location>
</feature>
<dbReference type="Gene3D" id="2.60.120.10">
    <property type="entry name" value="Jelly Rolls"/>
    <property type="match status" value="1"/>
</dbReference>
<evidence type="ECO:0000256" key="1">
    <source>
        <dbReference type="ARBA" id="ARBA00023015"/>
    </source>
</evidence>
<dbReference type="STRING" id="1125712.HMPREF1316_0412"/>
<dbReference type="SUPFAM" id="SSF51206">
    <property type="entry name" value="cAMP-binding domain-like"/>
    <property type="match status" value="1"/>
</dbReference>
<evidence type="ECO:0000313" key="7">
    <source>
        <dbReference type="Proteomes" id="UP000016638"/>
    </source>
</evidence>
<dbReference type="Pfam" id="PF13545">
    <property type="entry name" value="HTH_Crp_2"/>
    <property type="match status" value="1"/>
</dbReference>
<dbReference type="InterPro" id="IPR036388">
    <property type="entry name" value="WH-like_DNA-bd_sf"/>
</dbReference>
<dbReference type="SUPFAM" id="SSF46785">
    <property type="entry name" value="Winged helix' DNA-binding domain"/>
    <property type="match status" value="1"/>
</dbReference>
<dbReference type="PANTHER" id="PTHR24567:SF26">
    <property type="entry name" value="REGULATORY PROTEIN YEIL"/>
    <property type="match status" value="1"/>
</dbReference>
<dbReference type="SMART" id="SM00100">
    <property type="entry name" value="cNMP"/>
    <property type="match status" value="1"/>
</dbReference>
<keyword evidence="1" id="KW-0805">Transcription regulation</keyword>
<dbReference type="Proteomes" id="UP000016638">
    <property type="component" value="Unassembled WGS sequence"/>
</dbReference>
<reference evidence="6 7" key="1">
    <citation type="submission" date="2013-08" db="EMBL/GenBank/DDBJ databases">
        <authorList>
            <person name="Durkin A.S."/>
            <person name="Haft D.R."/>
            <person name="McCorrison J."/>
            <person name="Torralba M."/>
            <person name="Gillis M."/>
            <person name="Haft D.H."/>
            <person name="Methe B."/>
            <person name="Sutton G."/>
            <person name="Nelson K.E."/>
        </authorList>
    </citation>
    <scope>NUCLEOTIDE SEQUENCE [LARGE SCALE GENOMIC DNA]</scope>
    <source>
        <strain evidence="6 7">F0195</strain>
    </source>
</reference>
<dbReference type="PATRIC" id="fig|1125712.3.peg.1038"/>
<evidence type="ECO:0000259" key="5">
    <source>
        <dbReference type="PROSITE" id="PS51063"/>
    </source>
</evidence>
<organism evidence="6 7">
    <name type="scientific">Olsenella profusa F0195</name>
    <dbReference type="NCBI Taxonomy" id="1125712"/>
    <lineage>
        <taxon>Bacteria</taxon>
        <taxon>Bacillati</taxon>
        <taxon>Actinomycetota</taxon>
        <taxon>Coriobacteriia</taxon>
        <taxon>Coriobacteriales</taxon>
        <taxon>Atopobiaceae</taxon>
        <taxon>Olsenella</taxon>
    </lineage>
</organism>
<protein>
    <submittedName>
        <fullName evidence="6">Cyclic nucleotide-binding domain protein</fullName>
    </submittedName>
</protein>
<evidence type="ECO:0000256" key="2">
    <source>
        <dbReference type="ARBA" id="ARBA00023125"/>
    </source>
</evidence>
<sequence length="228" mass="25457">MAQGMTDGHLDTRYLDSIPLFAALPTETHTRLMRGAHQSTYPRGSVIAHEGDPIDAVLIVREGRIKTFHVNVDGEEHVLDVLHDGQAVWHGLFLPDHTYHYSVGCLTRVSLSSIRRQEFEGALLAHPEGALKLVHILSGELDAAEEKLMMLGVRDPRQRLADYLLHRDARCLGGEIDLKLEDIARSINLRPETVSRTFTSFEHDGLVVRLGRGRLKVLDHAALRDVSA</sequence>
<gene>
    <name evidence="6" type="ORF">HMPREF1316_0412</name>
</gene>
<dbReference type="InterPro" id="IPR050397">
    <property type="entry name" value="Env_Response_Regulators"/>
</dbReference>
<keyword evidence="3" id="KW-0804">Transcription</keyword>
<dbReference type="CDD" id="cd00092">
    <property type="entry name" value="HTH_CRP"/>
    <property type="match status" value="1"/>
</dbReference>
<dbReference type="InterPro" id="IPR014710">
    <property type="entry name" value="RmlC-like_jellyroll"/>
</dbReference>
<dbReference type="GO" id="GO:0003700">
    <property type="term" value="F:DNA-binding transcription factor activity"/>
    <property type="evidence" value="ECO:0007669"/>
    <property type="project" value="TreeGrafter"/>
</dbReference>